<evidence type="ECO:0000313" key="2">
    <source>
        <dbReference type="EMBL" id="KXL52064.1"/>
    </source>
</evidence>
<dbReference type="RefSeq" id="WP_066089963.1">
    <property type="nucleotide sequence ID" value="NZ_LRVM01000011.1"/>
</dbReference>
<dbReference type="PATRIC" id="fig|36847.3.peg.3025"/>
<dbReference type="STRING" id="36847.CLNEO_25800"/>
<feature type="transmembrane region" description="Helical" evidence="1">
    <location>
        <begin position="143"/>
        <end position="163"/>
    </location>
</feature>
<dbReference type="EMBL" id="LRVM01000011">
    <property type="protein sequence ID" value="KXL52064.1"/>
    <property type="molecule type" value="Genomic_DNA"/>
</dbReference>
<keyword evidence="1" id="KW-0812">Transmembrane</keyword>
<organism evidence="2 3">
    <name type="scientific">Anaerotignum neopropionicum</name>
    <dbReference type="NCBI Taxonomy" id="36847"/>
    <lineage>
        <taxon>Bacteria</taxon>
        <taxon>Bacillati</taxon>
        <taxon>Bacillota</taxon>
        <taxon>Clostridia</taxon>
        <taxon>Lachnospirales</taxon>
        <taxon>Anaerotignaceae</taxon>
        <taxon>Anaerotignum</taxon>
    </lineage>
</organism>
<evidence type="ECO:0008006" key="4">
    <source>
        <dbReference type="Google" id="ProtNLM"/>
    </source>
</evidence>
<dbReference type="InterPro" id="IPR021359">
    <property type="entry name" value="DUF2812"/>
</dbReference>
<dbReference type="OrthoDB" id="8757095at2"/>
<feature type="transmembrane region" description="Helical" evidence="1">
    <location>
        <begin position="114"/>
        <end position="137"/>
    </location>
</feature>
<comment type="caution">
    <text evidence="2">The sequence shown here is derived from an EMBL/GenBank/DDBJ whole genome shotgun (WGS) entry which is preliminary data.</text>
</comment>
<protein>
    <recommendedName>
        <fullName evidence="4">DUF2812 domain-containing protein</fullName>
    </recommendedName>
</protein>
<gene>
    <name evidence="2" type="ORF">CLNEO_25800</name>
</gene>
<keyword evidence="1" id="KW-1133">Transmembrane helix</keyword>
<dbReference type="Proteomes" id="UP000070539">
    <property type="component" value="Unassembled WGS sequence"/>
</dbReference>
<proteinExistence type="predicted"/>
<sequence>MRKVIYKLFWVSEYDKEEKWLNEMAERGLALVAIGFCKYTFEECIPGEYNVRLELLKNAPSHGESQQYIKFIEETGAEYLGSIMRWIYFRKKTDEGEFNLYSDNSSRIKQMNKILNLIGILCIMNICIGLNNIFIFFTLSSEFNFICGIVSLSLGLFLVYGFFRVYRIKRKLMQEQSLFE</sequence>
<keyword evidence="3" id="KW-1185">Reference proteome</keyword>
<name>A0A136WC57_9FIRM</name>
<evidence type="ECO:0000313" key="3">
    <source>
        <dbReference type="Proteomes" id="UP000070539"/>
    </source>
</evidence>
<evidence type="ECO:0000256" key="1">
    <source>
        <dbReference type="SAM" id="Phobius"/>
    </source>
</evidence>
<reference evidence="2 3" key="1">
    <citation type="submission" date="2016-01" db="EMBL/GenBank/DDBJ databases">
        <title>Genome sequence of Clostridium neopropionicum X4, DSM-3847.</title>
        <authorList>
            <person name="Poehlein A."/>
            <person name="Beck M.H."/>
            <person name="Bengelsdorf F.R."/>
            <person name="Daniel R."/>
            <person name="Duerre P."/>
        </authorList>
    </citation>
    <scope>NUCLEOTIDE SEQUENCE [LARGE SCALE GENOMIC DNA]</scope>
    <source>
        <strain evidence="2 3">DSM-3847</strain>
    </source>
</reference>
<accession>A0A136WC57</accession>
<dbReference type="AlphaFoldDB" id="A0A136WC57"/>
<dbReference type="Pfam" id="PF11193">
    <property type="entry name" value="DUF2812"/>
    <property type="match status" value="1"/>
</dbReference>
<keyword evidence="1" id="KW-0472">Membrane</keyword>